<gene>
    <name evidence="8" type="ORF">CGE01nite_31040</name>
</gene>
<feature type="compositionally biased region" description="Pro residues" evidence="6">
    <location>
        <begin position="88"/>
        <end position="97"/>
    </location>
</feature>
<reference evidence="8 9" key="1">
    <citation type="submission" date="2019-06" db="EMBL/GenBank/DDBJ databases">
        <title>Whole genome shotgun sequence of Cellulomonas gelida NBRC 3748.</title>
        <authorList>
            <person name="Hosoyama A."/>
            <person name="Uohara A."/>
            <person name="Ohji S."/>
            <person name="Ichikawa N."/>
        </authorList>
    </citation>
    <scope>NUCLEOTIDE SEQUENCE [LARGE SCALE GENOMIC DNA]</scope>
    <source>
        <strain evidence="8 9">NBRC 3748</strain>
    </source>
</reference>
<keyword evidence="3 7" id="KW-0812">Transmembrane</keyword>
<comment type="subcellular location">
    <subcellularLocation>
        <location evidence="1">Cell membrane</location>
    </subcellularLocation>
</comment>
<evidence type="ECO:0008006" key="10">
    <source>
        <dbReference type="Google" id="ProtNLM"/>
    </source>
</evidence>
<evidence type="ECO:0000313" key="9">
    <source>
        <dbReference type="Proteomes" id="UP000320461"/>
    </source>
</evidence>
<evidence type="ECO:0000256" key="4">
    <source>
        <dbReference type="ARBA" id="ARBA00022989"/>
    </source>
</evidence>
<evidence type="ECO:0000256" key="7">
    <source>
        <dbReference type="SAM" id="Phobius"/>
    </source>
</evidence>
<name>A0A4Y3KPM4_9CELL</name>
<dbReference type="Pfam" id="PF04347">
    <property type="entry name" value="FliO"/>
    <property type="match status" value="1"/>
</dbReference>
<feature type="region of interest" description="Disordered" evidence="6">
    <location>
        <begin position="88"/>
        <end position="123"/>
    </location>
</feature>
<dbReference type="InterPro" id="IPR022781">
    <property type="entry name" value="Flagellar_biosynth_FliO"/>
</dbReference>
<keyword evidence="4 7" id="KW-1133">Transmembrane helix</keyword>
<proteinExistence type="predicted"/>
<comment type="caution">
    <text evidence="8">The sequence shown here is derived from an EMBL/GenBank/DDBJ whole genome shotgun (WGS) entry which is preliminary data.</text>
</comment>
<evidence type="ECO:0000256" key="1">
    <source>
        <dbReference type="ARBA" id="ARBA00004236"/>
    </source>
</evidence>
<dbReference type="RefSeq" id="WP_048344587.1">
    <property type="nucleotide sequence ID" value="NZ_BJLQ01000055.1"/>
</dbReference>
<dbReference type="GO" id="GO:0016020">
    <property type="term" value="C:membrane"/>
    <property type="evidence" value="ECO:0007669"/>
    <property type="project" value="InterPro"/>
</dbReference>
<feature type="compositionally biased region" description="Low complexity" evidence="6">
    <location>
        <begin position="98"/>
        <end position="109"/>
    </location>
</feature>
<dbReference type="AlphaFoldDB" id="A0A4Y3KPM4"/>
<dbReference type="Proteomes" id="UP000320461">
    <property type="component" value="Unassembled WGS sequence"/>
</dbReference>
<dbReference type="GO" id="GO:0044781">
    <property type="term" value="P:bacterial-type flagellum organization"/>
    <property type="evidence" value="ECO:0007669"/>
    <property type="project" value="InterPro"/>
</dbReference>
<keyword evidence="5 7" id="KW-0472">Membrane</keyword>
<sequence>MDDLMLVGRVLLSLACVVGLIWYAGRRLSGTTTRVARRGGDEHEVHVVGRQGIGRHSGVAVVAIGTRRLLVGYGEQQVTMLTELGPVVPPPAPPPSAAPRTRVPAPRRAPQLERAHGASTTHDDGIAAAVGAAVKPGKVGQLTGPLAGSVLAPDTWRTFVRSLQERTVRR</sequence>
<keyword evidence="9" id="KW-1185">Reference proteome</keyword>
<evidence type="ECO:0000256" key="3">
    <source>
        <dbReference type="ARBA" id="ARBA00022692"/>
    </source>
</evidence>
<keyword evidence="2" id="KW-1003">Cell membrane</keyword>
<evidence type="ECO:0000256" key="2">
    <source>
        <dbReference type="ARBA" id="ARBA00022475"/>
    </source>
</evidence>
<dbReference type="EMBL" id="BJLQ01000055">
    <property type="protein sequence ID" value="GEA85853.1"/>
    <property type="molecule type" value="Genomic_DNA"/>
</dbReference>
<evidence type="ECO:0000256" key="5">
    <source>
        <dbReference type="ARBA" id="ARBA00023136"/>
    </source>
</evidence>
<protein>
    <recommendedName>
        <fullName evidence="10">Flagellar protein</fullName>
    </recommendedName>
</protein>
<evidence type="ECO:0000313" key="8">
    <source>
        <dbReference type="EMBL" id="GEA85853.1"/>
    </source>
</evidence>
<accession>A0A4Y3KPM4</accession>
<feature type="compositionally biased region" description="Basic and acidic residues" evidence="6">
    <location>
        <begin position="110"/>
        <end position="123"/>
    </location>
</feature>
<organism evidence="8 9">
    <name type="scientific">Cellulomonas gelida</name>
    <dbReference type="NCBI Taxonomy" id="1712"/>
    <lineage>
        <taxon>Bacteria</taxon>
        <taxon>Bacillati</taxon>
        <taxon>Actinomycetota</taxon>
        <taxon>Actinomycetes</taxon>
        <taxon>Micrococcales</taxon>
        <taxon>Cellulomonadaceae</taxon>
        <taxon>Cellulomonas</taxon>
    </lineage>
</organism>
<dbReference type="OrthoDB" id="5191841at2"/>
<evidence type="ECO:0000256" key="6">
    <source>
        <dbReference type="SAM" id="MobiDB-lite"/>
    </source>
</evidence>
<feature type="transmembrane region" description="Helical" evidence="7">
    <location>
        <begin position="6"/>
        <end position="24"/>
    </location>
</feature>